<dbReference type="Gene3D" id="3.30.300.30">
    <property type="match status" value="1"/>
</dbReference>
<evidence type="ECO:0000256" key="2">
    <source>
        <dbReference type="ARBA" id="ARBA00022450"/>
    </source>
</evidence>
<dbReference type="PROSITE" id="PS00455">
    <property type="entry name" value="AMP_BINDING"/>
    <property type="match status" value="1"/>
</dbReference>
<dbReference type="Proteomes" id="UP001519332">
    <property type="component" value="Unassembled WGS sequence"/>
</dbReference>
<evidence type="ECO:0000256" key="3">
    <source>
        <dbReference type="ARBA" id="ARBA00022553"/>
    </source>
</evidence>
<dbReference type="NCBIfam" id="TIGR01733">
    <property type="entry name" value="AA-adenyl-dom"/>
    <property type="match status" value="1"/>
</dbReference>
<dbReference type="InterPro" id="IPR001242">
    <property type="entry name" value="Condensation_dom"/>
</dbReference>
<dbReference type="Pfam" id="PF00550">
    <property type="entry name" value="PP-binding"/>
    <property type="match status" value="1"/>
</dbReference>
<dbReference type="Gene3D" id="3.30.559.10">
    <property type="entry name" value="Chloramphenicol acetyltransferase-like domain"/>
    <property type="match status" value="1"/>
</dbReference>
<proteinExistence type="predicted"/>
<dbReference type="PROSITE" id="PS50075">
    <property type="entry name" value="CARRIER"/>
    <property type="match status" value="1"/>
</dbReference>
<dbReference type="SUPFAM" id="SSF52777">
    <property type="entry name" value="CoA-dependent acyltransferases"/>
    <property type="match status" value="2"/>
</dbReference>
<comment type="cofactor">
    <cofactor evidence="1">
        <name>pantetheine 4'-phosphate</name>
        <dbReference type="ChEBI" id="CHEBI:47942"/>
    </cofactor>
</comment>
<dbReference type="Gene3D" id="3.40.50.1820">
    <property type="entry name" value="alpha/beta hydrolase"/>
    <property type="match status" value="1"/>
</dbReference>
<sequence>MFDRTAERPHAPLAPLPSSGEIHSAQEAPAMPSPTANPRQQAMALLHEVDPAVPGATLGIALRIADTVDTEKLTSAVAGLVRRHDALRTRLVRDNAGWRKVVDPAESSFDPQRYCSVVFLPPDMTASALTQELTRRCRVVLSVTEGPLFRAEIVHAEGFPRILVVVVHHAVVDLWSVGVLVDELGAHLADVPLSPVAPGEVQEAGPRRLDRAWAFWKDLLSHGVDALQLPAAPHLDDTPAERSSHARTSVHARLALGRERTSVLTALSRECGVTRFAVLLAVKALVLARLSGAVRVPVAVPLHGRSSDSIRAVDYRVSTVALPVNTSAATVGDLIEHTSRVLRGAMAHQKLSYPELVAMSMADGGPEIPVPDVALLLQQDTPGAPKGTAAGLLGVGTLEVHGLEFDVAVPPPSIGPFGLATLLTEHEGSFVGRVEVDPARYQPWLAARVCEAFLAVVDTIDRGAKTPIDDVTAVSKADAEQLAQWAIAEPPPGDEILMHELVLGSAATHRDETAVVARDGVLTYGELTDQSAAVAAALHERGVEVGDAVAVLLPRRRSLLPALLGILRAGATYVPLDATSPAQRLEAVVTDAKAKFVVADKQLDDHLRGSPVRALILDEMLRQSARPAPAVELHGENAAYMLFTSGSTGRPKGVVIPHRAAANFLRWAVTAFTQDDLAETYAVTPATFDLSIFELFAPLVAGTKVRLLDSVLDLLDPGPVTQGGTLLNTVPSAVTTLVGRDALPTSLRVVNLAGEPLTASLVHGVHERVPGVRLFNLYGPSETTTYSTYVALAADVVDPIPIGRPVGGTSLAVVDGNMRPVPPGGAGELLIGGVGVGLGYTEWRSGTAARFLPDRSRPGERLYRTGDLVRWRPDGVLDFLGRVDDQVKLRGFRIELGEVESALRATVQLREVAVLAEGAGNDRKLVAHLVAAGTVPDPAADWVRGLRQRLLRRLPAYMVPSAFTVSEALPRNAHGKLDRAAVRQLPVVAVTSGERVAPRTDAERRVAACWRAALGTTELGVTDDFSDVGGHSLLLTTLAHLLSVEFDVAVDLAALSRRRTVTTQAELMAGLQHQPVTAARNTPVARVDRSRFVTPPEPSPRIQSHAKES</sequence>
<dbReference type="PANTHER" id="PTHR45527:SF1">
    <property type="entry name" value="FATTY ACID SYNTHASE"/>
    <property type="match status" value="1"/>
</dbReference>
<dbReference type="InterPro" id="IPR045851">
    <property type="entry name" value="AMP-bd_C_sf"/>
</dbReference>
<name>A0ABS4TYC0_9PSEU</name>
<dbReference type="InterPro" id="IPR036736">
    <property type="entry name" value="ACP-like_sf"/>
</dbReference>
<dbReference type="SUPFAM" id="SSF47336">
    <property type="entry name" value="ACP-like"/>
    <property type="match status" value="1"/>
</dbReference>
<organism evidence="6 7">
    <name type="scientific">Kibdelosporangium banguiense</name>
    <dbReference type="NCBI Taxonomy" id="1365924"/>
    <lineage>
        <taxon>Bacteria</taxon>
        <taxon>Bacillati</taxon>
        <taxon>Actinomycetota</taxon>
        <taxon>Actinomycetes</taxon>
        <taxon>Pseudonocardiales</taxon>
        <taxon>Pseudonocardiaceae</taxon>
        <taxon>Kibdelosporangium</taxon>
    </lineage>
</organism>
<comment type="caution">
    <text evidence="6">The sequence shown here is derived from an EMBL/GenBank/DDBJ whole genome shotgun (WGS) entry which is preliminary data.</text>
</comment>
<dbReference type="RefSeq" id="WP_209646202.1">
    <property type="nucleotide sequence ID" value="NZ_JAGINW010000001.1"/>
</dbReference>
<dbReference type="SUPFAM" id="SSF56801">
    <property type="entry name" value="Acetyl-CoA synthetase-like"/>
    <property type="match status" value="1"/>
</dbReference>
<dbReference type="EMBL" id="JAGINW010000001">
    <property type="protein sequence ID" value="MBP2329403.1"/>
    <property type="molecule type" value="Genomic_DNA"/>
</dbReference>
<feature type="region of interest" description="Disordered" evidence="4">
    <location>
        <begin position="1"/>
        <end position="38"/>
    </location>
</feature>
<dbReference type="InterPro" id="IPR000873">
    <property type="entry name" value="AMP-dep_synth/lig_dom"/>
</dbReference>
<keyword evidence="2" id="KW-0596">Phosphopantetheine</keyword>
<dbReference type="Gene3D" id="2.30.38.10">
    <property type="entry name" value="Luciferase, Domain 3"/>
    <property type="match status" value="1"/>
</dbReference>
<keyword evidence="7" id="KW-1185">Reference proteome</keyword>
<feature type="domain" description="Carrier" evidence="5">
    <location>
        <begin position="997"/>
        <end position="1072"/>
    </location>
</feature>
<reference evidence="6 7" key="1">
    <citation type="submission" date="2021-03" db="EMBL/GenBank/DDBJ databases">
        <title>Sequencing the genomes of 1000 actinobacteria strains.</title>
        <authorList>
            <person name="Klenk H.-P."/>
        </authorList>
    </citation>
    <scope>NUCLEOTIDE SEQUENCE [LARGE SCALE GENOMIC DNA]</scope>
    <source>
        <strain evidence="6 7">DSM 46670</strain>
    </source>
</reference>
<gene>
    <name evidence="6" type="ORF">JOF56_009788</name>
</gene>
<dbReference type="InterPro" id="IPR010071">
    <property type="entry name" value="AA_adenyl_dom"/>
</dbReference>
<dbReference type="Gene3D" id="3.30.559.30">
    <property type="entry name" value="Nonribosomal peptide synthetase, condensation domain"/>
    <property type="match status" value="1"/>
</dbReference>
<evidence type="ECO:0000256" key="4">
    <source>
        <dbReference type="SAM" id="MobiDB-lite"/>
    </source>
</evidence>
<dbReference type="Gene3D" id="3.40.50.980">
    <property type="match status" value="2"/>
</dbReference>
<dbReference type="PANTHER" id="PTHR45527">
    <property type="entry name" value="NONRIBOSOMAL PEPTIDE SYNTHETASE"/>
    <property type="match status" value="1"/>
</dbReference>
<evidence type="ECO:0000259" key="5">
    <source>
        <dbReference type="PROSITE" id="PS50075"/>
    </source>
</evidence>
<dbReference type="Pfam" id="PF00501">
    <property type="entry name" value="AMP-binding"/>
    <property type="match status" value="1"/>
</dbReference>
<dbReference type="PROSITE" id="PS00012">
    <property type="entry name" value="PHOSPHOPANTETHEINE"/>
    <property type="match status" value="1"/>
</dbReference>
<keyword evidence="3" id="KW-0597">Phosphoprotein</keyword>
<dbReference type="InterPro" id="IPR023213">
    <property type="entry name" value="CAT-like_dom_sf"/>
</dbReference>
<dbReference type="InterPro" id="IPR006162">
    <property type="entry name" value="Ppantetheine_attach_site"/>
</dbReference>
<feature type="region of interest" description="Disordered" evidence="4">
    <location>
        <begin position="1079"/>
        <end position="1109"/>
    </location>
</feature>
<protein>
    <submittedName>
        <fullName evidence="6">Amino acid adenylation domain-containing protein</fullName>
    </submittedName>
</protein>
<dbReference type="InterPro" id="IPR020845">
    <property type="entry name" value="AMP-binding_CS"/>
</dbReference>
<dbReference type="InterPro" id="IPR009081">
    <property type="entry name" value="PP-bd_ACP"/>
</dbReference>
<dbReference type="Pfam" id="PF00668">
    <property type="entry name" value="Condensation"/>
    <property type="match status" value="1"/>
</dbReference>
<accession>A0ABS4TYC0</accession>
<feature type="compositionally biased region" description="Basic and acidic residues" evidence="4">
    <location>
        <begin position="1"/>
        <end position="10"/>
    </location>
</feature>
<dbReference type="InterPro" id="IPR029058">
    <property type="entry name" value="AB_hydrolase_fold"/>
</dbReference>
<evidence type="ECO:0000313" key="6">
    <source>
        <dbReference type="EMBL" id="MBP2329403.1"/>
    </source>
</evidence>
<evidence type="ECO:0000313" key="7">
    <source>
        <dbReference type="Proteomes" id="UP001519332"/>
    </source>
</evidence>
<evidence type="ECO:0000256" key="1">
    <source>
        <dbReference type="ARBA" id="ARBA00001957"/>
    </source>
</evidence>